<evidence type="ECO:0000256" key="1">
    <source>
        <dbReference type="ARBA" id="ARBA00022723"/>
    </source>
</evidence>
<accession>A0A545TQ85</accession>
<evidence type="ECO:0000313" key="3">
    <source>
        <dbReference type="EMBL" id="TQV79378.1"/>
    </source>
</evidence>
<dbReference type="Pfam" id="PF05721">
    <property type="entry name" value="PhyH"/>
    <property type="match status" value="1"/>
</dbReference>
<dbReference type="SUPFAM" id="SSF51197">
    <property type="entry name" value="Clavaminate synthase-like"/>
    <property type="match status" value="1"/>
</dbReference>
<proteinExistence type="predicted"/>
<dbReference type="PANTHER" id="PTHR20883">
    <property type="entry name" value="PHYTANOYL-COA DIOXYGENASE DOMAIN CONTAINING 1"/>
    <property type="match status" value="1"/>
</dbReference>
<dbReference type="Proteomes" id="UP000315252">
    <property type="component" value="Unassembled WGS sequence"/>
</dbReference>
<dbReference type="InterPro" id="IPR008775">
    <property type="entry name" value="Phytyl_CoA_dOase-like"/>
</dbReference>
<protein>
    <submittedName>
        <fullName evidence="3">Phytanoyl-CoA dioxygenase family protein</fullName>
    </submittedName>
</protein>
<dbReference type="GO" id="GO:0016706">
    <property type="term" value="F:2-oxoglutarate-dependent dioxygenase activity"/>
    <property type="evidence" value="ECO:0007669"/>
    <property type="project" value="UniProtKB-ARBA"/>
</dbReference>
<name>A0A545TQ85_9PROT</name>
<reference evidence="3 4" key="1">
    <citation type="submission" date="2019-06" db="EMBL/GenBank/DDBJ databases">
        <title>Whole genome sequence for Rhodospirillaceae sp. R148.</title>
        <authorList>
            <person name="Wang G."/>
        </authorList>
    </citation>
    <scope>NUCLEOTIDE SEQUENCE [LARGE SCALE GENOMIC DNA]</scope>
    <source>
        <strain evidence="3 4">R148</strain>
    </source>
</reference>
<dbReference type="OrthoDB" id="9791262at2"/>
<keyword evidence="4" id="KW-1185">Reference proteome</keyword>
<evidence type="ECO:0000256" key="2">
    <source>
        <dbReference type="ARBA" id="ARBA00023004"/>
    </source>
</evidence>
<dbReference type="EMBL" id="VHSH01000005">
    <property type="protein sequence ID" value="TQV79378.1"/>
    <property type="molecule type" value="Genomic_DNA"/>
</dbReference>
<dbReference type="AlphaFoldDB" id="A0A545TQ85"/>
<dbReference type="Gene3D" id="2.60.120.620">
    <property type="entry name" value="q2cbj1_9rhob like domain"/>
    <property type="match status" value="1"/>
</dbReference>
<keyword evidence="1" id="KW-0479">Metal-binding</keyword>
<comment type="caution">
    <text evidence="3">The sequence shown here is derived from an EMBL/GenBank/DDBJ whole genome shotgun (WGS) entry which is preliminary data.</text>
</comment>
<keyword evidence="2" id="KW-0408">Iron</keyword>
<keyword evidence="3" id="KW-0560">Oxidoreductase</keyword>
<sequence length="272" mass="30542">MLSSYRDEGYLLIEDFMPAQRCDALMAQAAKLVEDFDPQESATVFSTTSKSHARDRYFGESGGKIRFFFEEDAFDEQGVLRQAKALSINKIGHAMHDLDPVFDDFSRTKGLARLARNVGLAEPLLLQSMYIFKQPKIGGEVVCHQDSTFLTTDPLSVVGFWFALEDATLENGCLWAMPGRHKDPIRQRFRRAEGAMVTDVLDPAPWSAENAVPLEAKKGTLIVLHGQLPHLSGPNHSPISRQAYTLHVIDGTCRYLEDNWLQRPADMPLRGF</sequence>
<organism evidence="3 4">
    <name type="scientific">Denitrobaculum tricleocarpae</name>
    <dbReference type="NCBI Taxonomy" id="2591009"/>
    <lineage>
        <taxon>Bacteria</taxon>
        <taxon>Pseudomonadati</taxon>
        <taxon>Pseudomonadota</taxon>
        <taxon>Alphaproteobacteria</taxon>
        <taxon>Rhodospirillales</taxon>
        <taxon>Rhodospirillaceae</taxon>
        <taxon>Denitrobaculum</taxon>
    </lineage>
</organism>
<evidence type="ECO:0000313" key="4">
    <source>
        <dbReference type="Proteomes" id="UP000315252"/>
    </source>
</evidence>
<dbReference type="GO" id="GO:0005506">
    <property type="term" value="F:iron ion binding"/>
    <property type="evidence" value="ECO:0007669"/>
    <property type="project" value="UniProtKB-ARBA"/>
</dbReference>
<gene>
    <name evidence="3" type="ORF">FKG95_15095</name>
</gene>
<keyword evidence="3" id="KW-0223">Dioxygenase</keyword>
<dbReference type="PANTHER" id="PTHR20883:SF15">
    <property type="entry name" value="PHYTANOYL-COA DIOXYGENASE DOMAIN-CONTAINING PROTEIN 1"/>
    <property type="match status" value="1"/>
</dbReference>